<organism evidence="2 3">
    <name type="scientific">Desmophyllum pertusum</name>
    <dbReference type="NCBI Taxonomy" id="174260"/>
    <lineage>
        <taxon>Eukaryota</taxon>
        <taxon>Metazoa</taxon>
        <taxon>Cnidaria</taxon>
        <taxon>Anthozoa</taxon>
        <taxon>Hexacorallia</taxon>
        <taxon>Scleractinia</taxon>
        <taxon>Caryophylliina</taxon>
        <taxon>Caryophylliidae</taxon>
        <taxon>Desmophyllum</taxon>
    </lineage>
</organism>
<name>A0A9X0A5D8_9CNID</name>
<evidence type="ECO:0000313" key="3">
    <source>
        <dbReference type="Proteomes" id="UP001163046"/>
    </source>
</evidence>
<accession>A0A9X0A5D8</accession>
<dbReference type="Pfam" id="PF13621">
    <property type="entry name" value="Cupin_8"/>
    <property type="match status" value="1"/>
</dbReference>
<reference evidence="2" key="1">
    <citation type="submission" date="2023-01" db="EMBL/GenBank/DDBJ databases">
        <title>Genome assembly of the deep-sea coral Lophelia pertusa.</title>
        <authorList>
            <person name="Herrera S."/>
            <person name="Cordes E."/>
        </authorList>
    </citation>
    <scope>NUCLEOTIDE SEQUENCE</scope>
    <source>
        <strain evidence="2">USNM1676648</strain>
        <tissue evidence="2">Polyp</tissue>
    </source>
</reference>
<feature type="domain" description="JmjC" evidence="1">
    <location>
        <begin position="1"/>
        <end position="83"/>
    </location>
</feature>
<dbReference type="AlphaFoldDB" id="A0A9X0A5D8"/>
<dbReference type="InterPro" id="IPR003347">
    <property type="entry name" value="JmjC_dom"/>
</dbReference>
<dbReference type="Proteomes" id="UP001163046">
    <property type="component" value="Unassembled WGS sequence"/>
</dbReference>
<dbReference type="OrthoDB" id="416772at2759"/>
<sequence>MGTSANGRGFSRINVLKVDLLKYPKVAEVPWSIVTINAGDCLFLPKSYYHQVTSYGTNNVAVALLFSRLDGVDDIDFAGCDQALSFKP</sequence>
<keyword evidence="3" id="KW-1185">Reference proteome</keyword>
<protein>
    <recommendedName>
        <fullName evidence="1">JmjC domain-containing protein</fullName>
    </recommendedName>
</protein>
<dbReference type="Gene3D" id="2.60.120.650">
    <property type="entry name" value="Cupin"/>
    <property type="match status" value="1"/>
</dbReference>
<evidence type="ECO:0000313" key="2">
    <source>
        <dbReference type="EMBL" id="KAJ7393736.1"/>
    </source>
</evidence>
<dbReference type="SUPFAM" id="SSF51197">
    <property type="entry name" value="Clavaminate synthase-like"/>
    <property type="match status" value="1"/>
</dbReference>
<evidence type="ECO:0000259" key="1">
    <source>
        <dbReference type="PROSITE" id="PS51184"/>
    </source>
</evidence>
<comment type="caution">
    <text evidence="2">The sequence shown here is derived from an EMBL/GenBank/DDBJ whole genome shotgun (WGS) entry which is preliminary data.</text>
</comment>
<gene>
    <name evidence="2" type="ORF">OS493_003395</name>
</gene>
<proteinExistence type="predicted"/>
<dbReference type="EMBL" id="MU825397">
    <property type="protein sequence ID" value="KAJ7393736.1"/>
    <property type="molecule type" value="Genomic_DNA"/>
</dbReference>
<dbReference type="PROSITE" id="PS51184">
    <property type="entry name" value="JMJC"/>
    <property type="match status" value="1"/>
</dbReference>
<dbReference type="InterPro" id="IPR041667">
    <property type="entry name" value="Cupin_8"/>
</dbReference>